<organism evidence="2 3">
    <name type="scientific">Dawidia cretensis</name>
    <dbReference type="NCBI Taxonomy" id="2782350"/>
    <lineage>
        <taxon>Bacteria</taxon>
        <taxon>Pseudomonadati</taxon>
        <taxon>Bacteroidota</taxon>
        <taxon>Cytophagia</taxon>
        <taxon>Cytophagales</taxon>
        <taxon>Chryseotaleaceae</taxon>
        <taxon>Dawidia</taxon>
    </lineage>
</organism>
<reference evidence="2 3" key="1">
    <citation type="submission" date="2021-05" db="EMBL/GenBank/DDBJ databases">
        <title>A Polyphasic approach of four new species of the genus Ohtaekwangia: Ohtaekwangia histidinii sp. nov., Ohtaekwangia cretensis sp. nov., Ohtaekwangia indiensis sp. nov., Ohtaekwangia reichenbachii sp. nov. from diverse environment.</title>
        <authorList>
            <person name="Octaviana S."/>
        </authorList>
    </citation>
    <scope>NUCLEOTIDE SEQUENCE [LARGE SCALE GENOMIC DNA]</scope>
    <source>
        <strain evidence="2 3">PWU5</strain>
    </source>
</reference>
<feature type="domain" description="NAD(P)-binding" evidence="1">
    <location>
        <begin position="7"/>
        <end position="197"/>
    </location>
</feature>
<comment type="caution">
    <text evidence="2">The sequence shown here is derived from an EMBL/GenBank/DDBJ whole genome shotgun (WGS) entry which is preliminary data.</text>
</comment>
<dbReference type="GO" id="GO:0042602">
    <property type="term" value="F:riboflavin reductase (NADPH) activity"/>
    <property type="evidence" value="ECO:0007669"/>
    <property type="project" value="TreeGrafter"/>
</dbReference>
<gene>
    <name evidence="2" type="ORF">KK062_22315</name>
</gene>
<dbReference type="InterPro" id="IPR036291">
    <property type="entry name" value="NAD(P)-bd_dom_sf"/>
</dbReference>
<dbReference type="Proteomes" id="UP001319080">
    <property type="component" value="Unassembled WGS sequence"/>
</dbReference>
<accession>A0AAP2E2S0</accession>
<dbReference type="Gene3D" id="3.40.50.720">
    <property type="entry name" value="NAD(P)-binding Rossmann-like Domain"/>
    <property type="match status" value="1"/>
</dbReference>
<keyword evidence="3" id="KW-1185">Reference proteome</keyword>
<protein>
    <submittedName>
        <fullName evidence="2">NAD(P)H-binding protein</fullName>
    </submittedName>
</protein>
<dbReference type="PANTHER" id="PTHR43355:SF2">
    <property type="entry name" value="FLAVIN REDUCTASE (NADPH)"/>
    <property type="match status" value="1"/>
</dbReference>
<sequence>MKIAIIGAAAGIGLEAVIQGLILGHHISALSTKTEAIPNHSRLTKVKGSATNVADLISAIRDTDAVLVTVGTKKKKGTTLFSEIAAALIEATEALDYKQPVIIITGFGSGASKPYLNLFLRTVIRLFLKDQYADKTIMENRIIASNMNWEIVRPTMLTNGPLNQQHYAVATQPAGNMKQTKVSRANVAYYLLDEAENQRHLGTCVAITGA</sequence>
<dbReference type="RefSeq" id="WP_254086572.1">
    <property type="nucleotide sequence ID" value="NZ_JAHESE010000028.1"/>
</dbReference>
<evidence type="ECO:0000313" key="2">
    <source>
        <dbReference type="EMBL" id="MBT1710994.1"/>
    </source>
</evidence>
<dbReference type="InterPro" id="IPR051606">
    <property type="entry name" value="Polyketide_Oxido-like"/>
</dbReference>
<evidence type="ECO:0000259" key="1">
    <source>
        <dbReference type="Pfam" id="PF13460"/>
    </source>
</evidence>
<dbReference type="InterPro" id="IPR016040">
    <property type="entry name" value="NAD(P)-bd_dom"/>
</dbReference>
<dbReference type="SUPFAM" id="SSF51735">
    <property type="entry name" value="NAD(P)-binding Rossmann-fold domains"/>
    <property type="match status" value="1"/>
</dbReference>
<dbReference type="Pfam" id="PF13460">
    <property type="entry name" value="NAD_binding_10"/>
    <property type="match status" value="1"/>
</dbReference>
<dbReference type="PANTHER" id="PTHR43355">
    <property type="entry name" value="FLAVIN REDUCTASE (NADPH)"/>
    <property type="match status" value="1"/>
</dbReference>
<proteinExistence type="predicted"/>
<evidence type="ECO:0000313" key="3">
    <source>
        <dbReference type="Proteomes" id="UP001319080"/>
    </source>
</evidence>
<dbReference type="AlphaFoldDB" id="A0AAP2E2S0"/>
<name>A0AAP2E2S0_9BACT</name>
<dbReference type="GO" id="GO:0004074">
    <property type="term" value="F:biliverdin reductase [NAD(P)H] activity"/>
    <property type="evidence" value="ECO:0007669"/>
    <property type="project" value="TreeGrafter"/>
</dbReference>
<dbReference type="EMBL" id="JAHESE010000028">
    <property type="protein sequence ID" value="MBT1710994.1"/>
    <property type="molecule type" value="Genomic_DNA"/>
</dbReference>